<dbReference type="SUPFAM" id="SSF101898">
    <property type="entry name" value="NHL repeat"/>
    <property type="match status" value="1"/>
</dbReference>
<protein>
    <submittedName>
        <fullName evidence="3">Esterase-like activity of phytase family protein</fullName>
    </submittedName>
</protein>
<proteinExistence type="predicted"/>
<keyword evidence="4" id="KW-1185">Reference proteome</keyword>
<feature type="domain" description="Phytase-like" evidence="2">
    <location>
        <begin position="42"/>
        <end position="277"/>
    </location>
</feature>
<dbReference type="InterPro" id="IPR027372">
    <property type="entry name" value="Phytase-like_dom"/>
</dbReference>
<sequence>MRLGPLRALRAALLLGLAACIAGPTQGPAVFLSAVTLETDDTRVGGLSGLVLSPDGTGFTALSDRGLLVRGTLERRRGRLTGVSLTEVAPLALTRRDRPIKQPDAEGLAAAPDGTLYLTLEGAVPMLWVLPPDGPPHPERLFEGARALQTNSGLEALARGPDGALYTLPERSGELTRPFPVWRLTPGRWEQVFEIPRSEGFLPVGADIGPDGRFYLLERAFDGIGFRSRVRRFATDGSGEETLLTTRLRRHDNLEGIAVWRDADGAMRLTMVSDDNFKAFQRTEFVEYRLD</sequence>
<dbReference type="Pfam" id="PF13449">
    <property type="entry name" value="Phytase-like"/>
    <property type="match status" value="1"/>
</dbReference>
<name>A0ABW3ZKD0_9RHOB</name>
<accession>A0ABW3ZKD0</accession>
<keyword evidence="1" id="KW-0732">Signal</keyword>
<feature type="signal peptide" evidence="1">
    <location>
        <begin position="1"/>
        <end position="22"/>
    </location>
</feature>
<comment type="caution">
    <text evidence="3">The sequence shown here is derived from an EMBL/GenBank/DDBJ whole genome shotgun (WGS) entry which is preliminary data.</text>
</comment>
<dbReference type="PIRSF" id="PIRSF031900">
    <property type="entry name" value="UCP031900"/>
    <property type="match status" value="1"/>
</dbReference>
<gene>
    <name evidence="3" type="ORF">ACFQ4E_13855</name>
</gene>
<evidence type="ECO:0000259" key="2">
    <source>
        <dbReference type="Pfam" id="PF13449"/>
    </source>
</evidence>
<evidence type="ECO:0000313" key="4">
    <source>
        <dbReference type="Proteomes" id="UP001597135"/>
    </source>
</evidence>
<dbReference type="Proteomes" id="UP001597135">
    <property type="component" value="Unassembled WGS sequence"/>
</dbReference>
<evidence type="ECO:0000256" key="1">
    <source>
        <dbReference type="SAM" id="SignalP"/>
    </source>
</evidence>
<feature type="chain" id="PRO_5046793719" evidence="1">
    <location>
        <begin position="23"/>
        <end position="291"/>
    </location>
</feature>
<reference evidence="4" key="1">
    <citation type="journal article" date="2019" name="Int. J. Syst. Evol. Microbiol.">
        <title>The Global Catalogue of Microorganisms (GCM) 10K type strain sequencing project: providing services to taxonomists for standard genome sequencing and annotation.</title>
        <authorList>
            <consortium name="The Broad Institute Genomics Platform"/>
            <consortium name="The Broad Institute Genome Sequencing Center for Infectious Disease"/>
            <person name="Wu L."/>
            <person name="Ma J."/>
        </authorList>
    </citation>
    <scope>NUCLEOTIDE SEQUENCE [LARGE SCALE GENOMIC DNA]</scope>
    <source>
        <strain evidence="4">CCUG 62953</strain>
    </source>
</reference>
<dbReference type="InterPro" id="IPR015943">
    <property type="entry name" value="WD40/YVTN_repeat-like_dom_sf"/>
</dbReference>
<dbReference type="EMBL" id="JBHTMU010000026">
    <property type="protein sequence ID" value="MFD1343509.1"/>
    <property type="molecule type" value="Genomic_DNA"/>
</dbReference>
<organism evidence="3 4">
    <name type="scientific">Litorisediminicola beolgyonensis</name>
    <dbReference type="NCBI Taxonomy" id="1173614"/>
    <lineage>
        <taxon>Bacteria</taxon>
        <taxon>Pseudomonadati</taxon>
        <taxon>Pseudomonadota</taxon>
        <taxon>Alphaproteobacteria</taxon>
        <taxon>Rhodobacterales</taxon>
        <taxon>Paracoccaceae</taxon>
        <taxon>Litorisediminicola</taxon>
    </lineage>
</organism>
<dbReference type="RefSeq" id="WP_386804530.1">
    <property type="nucleotide sequence ID" value="NZ_JBHTMU010000026.1"/>
</dbReference>
<dbReference type="Gene3D" id="2.130.10.10">
    <property type="entry name" value="YVTN repeat-like/Quinoprotein amine dehydrogenase"/>
    <property type="match status" value="1"/>
</dbReference>
<evidence type="ECO:0000313" key="3">
    <source>
        <dbReference type="EMBL" id="MFD1343509.1"/>
    </source>
</evidence>
<dbReference type="InterPro" id="IPR014567">
    <property type="entry name" value="UCP031900"/>
</dbReference>